<feature type="compositionally biased region" description="Polar residues" evidence="1">
    <location>
        <begin position="359"/>
        <end position="381"/>
    </location>
</feature>
<dbReference type="GeneID" id="94824834"/>
<feature type="compositionally biased region" description="Polar residues" evidence="1">
    <location>
        <begin position="323"/>
        <end position="346"/>
    </location>
</feature>
<feature type="compositionally biased region" description="Low complexity" evidence="1">
    <location>
        <begin position="23"/>
        <end position="44"/>
    </location>
</feature>
<feature type="region of interest" description="Disordered" evidence="1">
    <location>
        <begin position="131"/>
        <end position="459"/>
    </location>
</feature>
<feature type="compositionally biased region" description="Polar residues" evidence="1">
    <location>
        <begin position="388"/>
        <end position="406"/>
    </location>
</feature>
<proteinExistence type="predicted"/>
<dbReference type="VEuPathDB" id="TrichDB:TRFO_01495"/>
<reference evidence="2" key="1">
    <citation type="submission" date="2016-10" db="EMBL/GenBank/DDBJ databases">
        <authorList>
            <person name="Benchimol M."/>
            <person name="Almeida L.G."/>
            <person name="Vasconcelos A.T."/>
            <person name="Perreira-Neves A."/>
            <person name="Rosa I.A."/>
            <person name="Tasca T."/>
            <person name="Bogo M.R."/>
            <person name="de Souza W."/>
        </authorList>
    </citation>
    <scope>NUCLEOTIDE SEQUENCE [LARGE SCALE GENOMIC DNA]</scope>
    <source>
        <strain evidence="2">K</strain>
    </source>
</reference>
<evidence type="ECO:0000313" key="2">
    <source>
        <dbReference type="EMBL" id="OHT03808.1"/>
    </source>
</evidence>
<comment type="caution">
    <text evidence="2">The sequence shown here is derived from an EMBL/GenBank/DDBJ whole genome shotgun (WGS) entry which is preliminary data.</text>
</comment>
<name>A0A1J4JZ94_9EUKA</name>
<protein>
    <submittedName>
        <fullName evidence="2">Uncharacterized protein</fullName>
    </submittedName>
</protein>
<feature type="compositionally biased region" description="Basic and acidic residues" evidence="1">
    <location>
        <begin position="281"/>
        <end position="292"/>
    </location>
</feature>
<feature type="region of interest" description="Disordered" evidence="1">
    <location>
        <begin position="1"/>
        <end position="86"/>
    </location>
</feature>
<keyword evidence="3" id="KW-1185">Reference proteome</keyword>
<feature type="compositionally biased region" description="Polar residues" evidence="1">
    <location>
        <begin position="135"/>
        <end position="155"/>
    </location>
</feature>
<feature type="compositionally biased region" description="Polar residues" evidence="1">
    <location>
        <begin position="207"/>
        <end position="235"/>
    </location>
</feature>
<evidence type="ECO:0000313" key="3">
    <source>
        <dbReference type="Proteomes" id="UP000179807"/>
    </source>
</evidence>
<feature type="compositionally biased region" description="Polar residues" evidence="1">
    <location>
        <begin position="54"/>
        <end position="86"/>
    </location>
</feature>
<dbReference type="RefSeq" id="XP_068356944.1">
    <property type="nucleotide sequence ID" value="XM_068490130.1"/>
</dbReference>
<feature type="compositionally biased region" description="Polar residues" evidence="1">
    <location>
        <begin position="293"/>
        <end position="307"/>
    </location>
</feature>
<dbReference type="AlphaFoldDB" id="A0A1J4JZ94"/>
<sequence length="504" mass="53357">MSDNKQNPIFGNNASNWGNFQTPIGPSINFNSNNSNNAKPGNPFATNIPAFGNPSATGQQATSLFTAPTTNNSNKPNQINPFASLSNSNQGGIFSSGGTFSSALSNNSNQNASNGSNSFKFGSFGSSGDAKPLGSFSTNPTQQQTSFANAGNSFKPSADAKQGDAQKSGMNFNFGQTLVKEAKPQQAAPPPSFSFTSTKPDDDKKQPANSPFNTNPQQQTSFANAGNQFKPSTDAKQGDSSKEASPQKVAAPSSFSFGFQKPEDKSANPPASNPFVSQPKTEVKPETGEKSEASLSSTVFGNGSFNTKAEDSNPLKVNPFGKINNSSPFTASNTAQAQTSPSSTPFTAKAANDGKSETKSSFQSTQKSGGINNPFMSNTTDQQKENKPSTSSPFAAPQQQKQQTGNTSLGFGFGTPGPSSFEKPKDGNTSNFASCELKSEQPSTNPVENKQKHRRTRTVNTYGLPKDFVIKFHEIMHRAKKGIASNEIDEYLKEIAPTLLPNDK</sequence>
<gene>
    <name evidence="2" type="ORF">TRFO_01495</name>
</gene>
<accession>A0A1J4JZ94</accession>
<feature type="compositionally biased region" description="Polar residues" evidence="1">
    <location>
        <begin position="1"/>
        <end position="22"/>
    </location>
</feature>
<organism evidence="2 3">
    <name type="scientific">Tritrichomonas foetus</name>
    <dbReference type="NCBI Taxonomy" id="1144522"/>
    <lineage>
        <taxon>Eukaryota</taxon>
        <taxon>Metamonada</taxon>
        <taxon>Parabasalia</taxon>
        <taxon>Tritrichomonadida</taxon>
        <taxon>Tritrichomonadidae</taxon>
        <taxon>Tritrichomonas</taxon>
    </lineage>
</organism>
<dbReference type="Proteomes" id="UP000179807">
    <property type="component" value="Unassembled WGS sequence"/>
</dbReference>
<evidence type="ECO:0000256" key="1">
    <source>
        <dbReference type="SAM" id="MobiDB-lite"/>
    </source>
</evidence>
<dbReference type="EMBL" id="MLAK01000815">
    <property type="protein sequence ID" value="OHT03808.1"/>
    <property type="molecule type" value="Genomic_DNA"/>
</dbReference>